<proteinExistence type="predicted"/>
<comment type="caution">
    <text evidence="1">The sequence shown here is derived from an EMBL/GenBank/DDBJ whole genome shotgun (WGS) entry which is preliminary data.</text>
</comment>
<accession>A0A8H9ZUT5</accession>
<protein>
    <submittedName>
        <fullName evidence="1">Uncharacterized protein</fullName>
    </submittedName>
</protein>
<dbReference type="AlphaFoldDB" id="A0A8H9ZUT5"/>
<dbReference type="Proteomes" id="UP000646540">
    <property type="component" value="Unassembled WGS sequence"/>
</dbReference>
<dbReference type="RefSeq" id="WP_040228468.1">
    <property type="nucleotide sequence ID" value="NZ_CAAGYW010000008.1"/>
</dbReference>
<dbReference type="EMBL" id="JACNQW010000010">
    <property type="protein sequence ID" value="MBC5046845.1"/>
    <property type="molecule type" value="Genomic_DNA"/>
</dbReference>
<dbReference type="InterPro" id="IPR059206">
    <property type="entry name" value="Sll1717-like"/>
</dbReference>
<dbReference type="NCBIfam" id="NF047389">
    <property type="entry name" value="ATPase_Sll1717"/>
    <property type="match status" value="1"/>
</dbReference>
<organism evidence="1 2">
    <name type="scientific">Klebsiella quasipneumoniae</name>
    <dbReference type="NCBI Taxonomy" id="1463165"/>
    <lineage>
        <taxon>Bacteria</taxon>
        <taxon>Pseudomonadati</taxon>
        <taxon>Pseudomonadota</taxon>
        <taxon>Gammaproteobacteria</taxon>
        <taxon>Enterobacterales</taxon>
        <taxon>Enterobacteriaceae</taxon>
        <taxon>Klebsiella/Raoultella group</taxon>
        <taxon>Klebsiella</taxon>
        <taxon>Klebsiella pneumoniae complex</taxon>
    </lineage>
</organism>
<dbReference type="InterPro" id="IPR027417">
    <property type="entry name" value="P-loop_NTPase"/>
</dbReference>
<reference evidence="1" key="1">
    <citation type="submission" date="2020-08" db="EMBL/GenBank/DDBJ databases">
        <title>Genomic evolution and epidemiology of Klebsiella pneumoniae from a major hospital in Beijing, China, over a fifteen-year period: dissemination of known and novel high-risk clones.</title>
        <authorList>
            <person name="Palmieri M."/>
        </authorList>
    </citation>
    <scope>NUCLEOTIDE SEQUENCE</scope>
    <source>
        <strain evidence="1">K7050</strain>
    </source>
</reference>
<evidence type="ECO:0000313" key="1">
    <source>
        <dbReference type="EMBL" id="MBC5046845.1"/>
    </source>
</evidence>
<name>A0A8H9ZUT5_9ENTR</name>
<gene>
    <name evidence="1" type="ORF">H8L09_15910</name>
</gene>
<sequence>MRISDVNFGSIDAKHEVDGRTPEEIRYFEDSYVLPPNINLDDYLSGKKYYISGLKGTGKTALLRFIQIKADKKNIKTSFILFKSDFDSYERESLHNSIISTTPQPDVTSSQYDYEQAWRMYIYKTIVSLTLSDKIDAFQKNKIWSEFKDLILAISPGNINSSISLPKVKAGKVVLSKDPKIEFDFEMIDKKKVVNFSEYCKVCDEKYKELITTSTRNIIFVDELEIRVLDDASTSRDIHLVRDLITSVDRLNQISRKQSFNINFILAVRSEVMQSARSIGKEINKPLFDFGDTLAWSRYSKNKSNHPLIKIIESRIIATEKINGISEHGDIWSKYFKGNFHGKDFREFALDQTWYRPRDLVRLMEVALKSFKNVDALLQRHFDESKKLYASESWVEIGEELSASMTAVEIEGLSRVLGKFRSPFTIHEFKTQMTDLAGIYSEVDKLDQNHKAGDLLKKLYTVGVVGNYITGKRGNKIPQYAARDNPMVHLEEQFIVHPAVKPFFSTNL</sequence>
<dbReference type="SUPFAM" id="SSF52540">
    <property type="entry name" value="P-loop containing nucleoside triphosphate hydrolases"/>
    <property type="match status" value="1"/>
</dbReference>
<evidence type="ECO:0000313" key="2">
    <source>
        <dbReference type="Proteomes" id="UP000646540"/>
    </source>
</evidence>